<accession>A0A4R7JBB3</accession>
<evidence type="ECO:0000256" key="4">
    <source>
        <dbReference type="ARBA" id="ARBA00013673"/>
    </source>
</evidence>
<evidence type="ECO:0000259" key="13">
    <source>
        <dbReference type="Pfam" id="PF04452"/>
    </source>
</evidence>
<keyword evidence="6 12" id="KW-0698">rRNA processing</keyword>
<keyword evidence="9 12" id="KW-0949">S-adenosyl-L-methionine</keyword>
<keyword evidence="8 12" id="KW-0808">Transferase</keyword>
<keyword evidence="7 12" id="KW-0489">Methyltransferase</keyword>
<dbReference type="Gene3D" id="2.40.240.20">
    <property type="entry name" value="Hypothetical PUA domain-like, domain 1"/>
    <property type="match status" value="1"/>
</dbReference>
<comment type="function">
    <text evidence="10 12">Specifically methylates the N3 position of the uracil ring of uridine 1498 (m3U1498) in 16S rRNA. Acts on the fully assembled 30S ribosomal subunit.</text>
</comment>
<dbReference type="InterPro" id="IPR046886">
    <property type="entry name" value="RsmE_MTase_dom"/>
</dbReference>
<evidence type="ECO:0000256" key="12">
    <source>
        <dbReference type="PIRNR" id="PIRNR015601"/>
    </source>
</evidence>
<comment type="similarity">
    <text evidence="2 12">Belongs to the RNA methyltransferase RsmE family.</text>
</comment>
<dbReference type="EC" id="2.1.1.193" evidence="3 12"/>
<evidence type="ECO:0000256" key="2">
    <source>
        <dbReference type="ARBA" id="ARBA00005528"/>
    </source>
</evidence>
<dbReference type="InterPro" id="IPR046887">
    <property type="entry name" value="RsmE_PUA-like"/>
</dbReference>
<evidence type="ECO:0000256" key="6">
    <source>
        <dbReference type="ARBA" id="ARBA00022552"/>
    </source>
</evidence>
<evidence type="ECO:0000256" key="10">
    <source>
        <dbReference type="ARBA" id="ARBA00025699"/>
    </source>
</evidence>
<feature type="domain" description="Ribosomal RNA small subunit methyltransferase E methyltransferase" evidence="13">
    <location>
        <begin position="77"/>
        <end position="236"/>
    </location>
</feature>
<comment type="caution">
    <text evidence="15">The sequence shown here is derived from an EMBL/GenBank/DDBJ whole genome shotgun (WGS) entry which is preliminary data.</text>
</comment>
<dbReference type="PANTHER" id="PTHR30027">
    <property type="entry name" value="RIBOSOMAL RNA SMALL SUBUNIT METHYLTRANSFERASE E"/>
    <property type="match status" value="1"/>
</dbReference>
<dbReference type="InterPro" id="IPR029028">
    <property type="entry name" value="Alpha/beta_knot_MTases"/>
</dbReference>
<reference evidence="15 16" key="1">
    <citation type="submission" date="2019-03" db="EMBL/GenBank/DDBJ databases">
        <title>Genomic Encyclopedia of Archaeal and Bacterial Type Strains, Phase II (KMG-II): from individual species to whole genera.</title>
        <authorList>
            <person name="Goeker M."/>
        </authorList>
    </citation>
    <scope>NUCLEOTIDE SEQUENCE [LARGE SCALE GENOMIC DNA]</scope>
    <source>
        <strain evidence="15 16">DSM 24323</strain>
    </source>
</reference>
<feature type="domain" description="Ribosomal RNA small subunit methyltransferase E PUA-like" evidence="14">
    <location>
        <begin position="22"/>
        <end position="68"/>
    </location>
</feature>
<comment type="subcellular location">
    <subcellularLocation>
        <location evidence="1 12">Cytoplasm</location>
    </subcellularLocation>
</comment>
<dbReference type="SUPFAM" id="SSF75217">
    <property type="entry name" value="alpha/beta knot"/>
    <property type="match status" value="1"/>
</dbReference>
<comment type="catalytic activity">
    <reaction evidence="11 12">
        <text>uridine(1498) in 16S rRNA + S-adenosyl-L-methionine = N(3)-methyluridine(1498) in 16S rRNA + S-adenosyl-L-homocysteine + H(+)</text>
        <dbReference type="Rhea" id="RHEA:42920"/>
        <dbReference type="Rhea" id="RHEA-COMP:10283"/>
        <dbReference type="Rhea" id="RHEA-COMP:10284"/>
        <dbReference type="ChEBI" id="CHEBI:15378"/>
        <dbReference type="ChEBI" id="CHEBI:57856"/>
        <dbReference type="ChEBI" id="CHEBI:59789"/>
        <dbReference type="ChEBI" id="CHEBI:65315"/>
        <dbReference type="ChEBI" id="CHEBI:74502"/>
        <dbReference type="EC" id="2.1.1.193"/>
    </reaction>
</comment>
<dbReference type="GO" id="GO:0005737">
    <property type="term" value="C:cytoplasm"/>
    <property type="evidence" value="ECO:0007669"/>
    <property type="project" value="UniProtKB-SubCell"/>
</dbReference>
<organism evidence="15 16">
    <name type="scientific">Naumannella halotolerans</name>
    <dbReference type="NCBI Taxonomy" id="993414"/>
    <lineage>
        <taxon>Bacteria</taxon>
        <taxon>Bacillati</taxon>
        <taxon>Actinomycetota</taxon>
        <taxon>Actinomycetes</taxon>
        <taxon>Propionibacteriales</taxon>
        <taxon>Propionibacteriaceae</taxon>
        <taxon>Naumannella</taxon>
    </lineage>
</organism>
<evidence type="ECO:0000256" key="3">
    <source>
        <dbReference type="ARBA" id="ARBA00012328"/>
    </source>
</evidence>
<evidence type="ECO:0000256" key="11">
    <source>
        <dbReference type="ARBA" id="ARBA00047944"/>
    </source>
</evidence>
<evidence type="ECO:0000256" key="5">
    <source>
        <dbReference type="ARBA" id="ARBA00022490"/>
    </source>
</evidence>
<evidence type="ECO:0000256" key="1">
    <source>
        <dbReference type="ARBA" id="ARBA00004496"/>
    </source>
</evidence>
<evidence type="ECO:0000256" key="9">
    <source>
        <dbReference type="ARBA" id="ARBA00022691"/>
    </source>
</evidence>
<evidence type="ECO:0000256" key="7">
    <source>
        <dbReference type="ARBA" id="ARBA00022603"/>
    </source>
</evidence>
<evidence type="ECO:0000313" key="16">
    <source>
        <dbReference type="Proteomes" id="UP000295371"/>
    </source>
</evidence>
<dbReference type="EMBL" id="SOAW01000001">
    <property type="protein sequence ID" value="TDT33893.1"/>
    <property type="molecule type" value="Genomic_DNA"/>
</dbReference>
<proteinExistence type="inferred from homology"/>
<dbReference type="RefSeq" id="WP_133754334.1">
    <property type="nucleotide sequence ID" value="NZ_SOAW01000001.1"/>
</dbReference>
<evidence type="ECO:0000256" key="8">
    <source>
        <dbReference type="ARBA" id="ARBA00022679"/>
    </source>
</evidence>
<evidence type="ECO:0000313" key="15">
    <source>
        <dbReference type="EMBL" id="TDT33893.1"/>
    </source>
</evidence>
<protein>
    <recommendedName>
        <fullName evidence="4 12">Ribosomal RNA small subunit methyltransferase E</fullName>
        <ecNumber evidence="3 12">2.1.1.193</ecNumber>
    </recommendedName>
</protein>
<dbReference type="Proteomes" id="UP000295371">
    <property type="component" value="Unassembled WGS sequence"/>
</dbReference>
<keyword evidence="16" id="KW-1185">Reference proteome</keyword>
<evidence type="ECO:0000259" key="14">
    <source>
        <dbReference type="Pfam" id="PF20260"/>
    </source>
</evidence>
<dbReference type="GO" id="GO:0070475">
    <property type="term" value="P:rRNA base methylation"/>
    <property type="evidence" value="ECO:0007669"/>
    <property type="project" value="TreeGrafter"/>
</dbReference>
<dbReference type="Pfam" id="PF04452">
    <property type="entry name" value="Methyltrans_RNA"/>
    <property type="match status" value="1"/>
</dbReference>
<dbReference type="Gene3D" id="3.40.1280.10">
    <property type="match status" value="1"/>
</dbReference>
<dbReference type="InterPro" id="IPR029026">
    <property type="entry name" value="tRNA_m1G_MTases_N"/>
</dbReference>
<name>A0A4R7JBB3_9ACTN</name>
<dbReference type="AlphaFoldDB" id="A0A4R7JBB3"/>
<keyword evidence="5 12" id="KW-0963">Cytoplasm</keyword>
<dbReference type="CDD" id="cd18084">
    <property type="entry name" value="RsmE-like"/>
    <property type="match status" value="1"/>
</dbReference>
<gene>
    <name evidence="15" type="ORF">CLV29_1528</name>
</gene>
<dbReference type="PIRSF" id="PIRSF015601">
    <property type="entry name" value="MTase_slr0722"/>
    <property type="match status" value="1"/>
</dbReference>
<dbReference type="SUPFAM" id="SSF88697">
    <property type="entry name" value="PUA domain-like"/>
    <property type="match status" value="1"/>
</dbReference>
<dbReference type="PANTHER" id="PTHR30027:SF3">
    <property type="entry name" value="16S RRNA (URACIL(1498)-N(3))-METHYLTRANSFERASE"/>
    <property type="match status" value="1"/>
</dbReference>
<dbReference type="NCBIfam" id="TIGR00046">
    <property type="entry name" value="RsmE family RNA methyltransferase"/>
    <property type="match status" value="1"/>
</dbReference>
<dbReference type="GO" id="GO:0070042">
    <property type="term" value="F:rRNA (uridine-N3-)-methyltransferase activity"/>
    <property type="evidence" value="ECO:0007669"/>
    <property type="project" value="TreeGrafter"/>
</dbReference>
<dbReference type="InterPro" id="IPR006700">
    <property type="entry name" value="RsmE"/>
</dbReference>
<dbReference type="OrthoDB" id="9808126at2"/>
<dbReference type="Pfam" id="PF20260">
    <property type="entry name" value="PUA_4"/>
    <property type="match status" value="1"/>
</dbReference>
<dbReference type="InterPro" id="IPR015947">
    <property type="entry name" value="PUA-like_sf"/>
</dbReference>
<dbReference type="NCBIfam" id="NF008693">
    <property type="entry name" value="PRK11713.2-3"/>
    <property type="match status" value="1"/>
</dbReference>
<sequence length="244" mass="25467">MTDAVFLAAEAATVGPGASLLLDGPEGHHASVVRRLRVGEVIIVADGAGAAVRGPVTAVSKGRVEIEVTERLHRDVSPVRWTVAQALAKGDHADRALDLLTEVGVAEIVPWQAARCIVRWNGDRAEKSRAKWQAAVREATKQSRRFTVPAVAEPVGTAELAARVAEADLALILHEEATTPLAQVGLPESGEVLIIVGPEGGIDPAELQRLVEAGGVPVLISDAVLRTSTAGVVALAGCLNRPKL</sequence>